<feature type="domain" description="Tail sheath protein subtilisin-like" evidence="2">
    <location>
        <begin position="200"/>
        <end position="358"/>
    </location>
</feature>
<dbReference type="EMBL" id="CYZU01000002">
    <property type="protein sequence ID" value="CUN70549.1"/>
    <property type="molecule type" value="Genomic_DNA"/>
</dbReference>
<dbReference type="Proteomes" id="UP000095544">
    <property type="component" value="Unassembled WGS sequence"/>
</dbReference>
<reference evidence="3 4" key="1">
    <citation type="submission" date="2015-09" db="EMBL/GenBank/DDBJ databases">
        <authorList>
            <consortium name="Pathogen Informatics"/>
        </authorList>
    </citation>
    <scope>NUCLEOTIDE SEQUENCE [LARGE SCALE GENOMIC DNA]</scope>
    <source>
        <strain evidence="3 4">2789STDY5834876</strain>
    </source>
</reference>
<sequence length="469" mass="50177">MAGTYMIGETKVRPGTYFNIQKKGDGAAAGATNGITGVLFKSDWGPLNEAVEVSIDDGYEKTYGTDGTTDAIGLAFEGGAVTAICCRVGNGGTQGNVKLKLEGGSVDAVSITTKYVGSKAFTVSIKDKLSDDSMRECIIYAGTKEFEKVAFAKGGDEVTALVEAFAGSTNFKVAKVGSATGELAAVTQTAMTVGTDPTTTIQDYSNGFNAIEPYYMNTVCVDTDDQAVHGLLDSFLDRIFNMGQLTIGVVAEKKSVALEDRMAHAAAFNSEKIVYVLNSSATGTTYGEIEGYQTAAKIAGMIAGCPSNTSLTHTVLDKVTQLNDVLTPTQMTKAEQSGCLVLSLNKSKQVWIDSAINTLITPDDNQDDGWKKIRRTKTRYEMITRMNDQADSLVGKVDNDANGRSTIISQLQGIGDTMVEEGKLVSCTVTESTVYKADGDSAWFVIDCVDKDSAEHLYLTYFFRFSTQE</sequence>
<name>A0A173Z4C3_9FIRM</name>
<comment type="similarity">
    <text evidence="1">Belongs to the myoviridae tail sheath protein family.</text>
</comment>
<evidence type="ECO:0000313" key="3">
    <source>
        <dbReference type="EMBL" id="CUN70549.1"/>
    </source>
</evidence>
<dbReference type="AlphaFoldDB" id="A0A173Z4C3"/>
<protein>
    <submittedName>
        <fullName evidence="3">Phage tail sheath protein</fullName>
    </submittedName>
</protein>
<dbReference type="Gene3D" id="3.30.1370.220">
    <property type="match status" value="1"/>
</dbReference>
<evidence type="ECO:0000256" key="1">
    <source>
        <dbReference type="ARBA" id="ARBA00008005"/>
    </source>
</evidence>
<dbReference type="Pfam" id="PF04984">
    <property type="entry name" value="Phage_sheath_1"/>
    <property type="match status" value="1"/>
</dbReference>
<gene>
    <name evidence="3" type="ORF">ERS852491_00280</name>
</gene>
<organism evidence="3 4">
    <name type="scientific">Faecalicatena contorta</name>
    <dbReference type="NCBI Taxonomy" id="39482"/>
    <lineage>
        <taxon>Bacteria</taxon>
        <taxon>Bacillati</taxon>
        <taxon>Bacillota</taxon>
        <taxon>Clostridia</taxon>
        <taxon>Lachnospirales</taxon>
        <taxon>Lachnospiraceae</taxon>
        <taxon>Faecalicatena</taxon>
    </lineage>
</organism>
<dbReference type="RefSeq" id="WP_018595914.1">
    <property type="nucleotide sequence ID" value="NZ_CYZU01000002.1"/>
</dbReference>
<evidence type="ECO:0000313" key="4">
    <source>
        <dbReference type="Proteomes" id="UP000095544"/>
    </source>
</evidence>
<dbReference type="GeneID" id="75051328"/>
<dbReference type="OrthoDB" id="89060at2"/>
<evidence type="ECO:0000259" key="2">
    <source>
        <dbReference type="Pfam" id="PF04984"/>
    </source>
</evidence>
<dbReference type="Gene3D" id="3.40.50.11790">
    <property type="match status" value="1"/>
</dbReference>
<dbReference type="InterPro" id="IPR035089">
    <property type="entry name" value="Phage_sheath_subtilisin"/>
</dbReference>
<dbReference type="STRING" id="39482.ERS852491_00280"/>
<accession>A0A173Z4C3</accession>
<proteinExistence type="inferred from homology"/>